<sequence length="97" mass="10631">MSTAATTGAAAAAAAAISNAVKANGAIVYLAPEDFRRILTRTEYPMVVMAEYGAFTKKYKYLTAYQGFIFFAKSPEKLTFPVPVELIQTKKVWVPDM</sequence>
<dbReference type="EMBL" id="JAAEEH010000003">
    <property type="protein sequence ID" value="NDL66479.1"/>
    <property type="molecule type" value="Genomic_DNA"/>
</dbReference>
<dbReference type="RefSeq" id="WP_162369209.1">
    <property type="nucleotide sequence ID" value="NZ_JAAEEH010000003.1"/>
</dbReference>
<reference evidence="1 2" key="1">
    <citation type="submission" date="2020-01" db="EMBL/GenBank/DDBJ databases">
        <title>Anaeroalcalibacter tamaniensis gen. nov., sp. nov., moderately halophilic strictly anaerobic fermenter bacterium from mud volcano of Taman peninsula.</title>
        <authorList>
            <person name="Frolova A."/>
            <person name="Merkel A.Y."/>
            <person name="Slobodkin A.I."/>
        </authorList>
    </citation>
    <scope>NUCLEOTIDE SEQUENCE [LARGE SCALE GENOMIC DNA]</scope>
    <source>
        <strain evidence="1 2">F-3ap</strain>
    </source>
</reference>
<evidence type="ECO:0000313" key="2">
    <source>
        <dbReference type="Proteomes" id="UP000461585"/>
    </source>
</evidence>
<comment type="caution">
    <text evidence="1">The sequence shown here is derived from an EMBL/GenBank/DDBJ whole genome shotgun (WGS) entry which is preliminary data.</text>
</comment>
<accession>A0A7X5KM12</accession>
<evidence type="ECO:0000313" key="1">
    <source>
        <dbReference type="EMBL" id="NDL66479.1"/>
    </source>
</evidence>
<protein>
    <submittedName>
        <fullName evidence="1">Uncharacterized protein</fullName>
    </submittedName>
</protein>
<dbReference type="Proteomes" id="UP000461585">
    <property type="component" value="Unassembled WGS sequence"/>
</dbReference>
<organism evidence="1 2">
    <name type="scientific">Anaerotalea alkaliphila</name>
    <dbReference type="NCBI Taxonomy" id="2662126"/>
    <lineage>
        <taxon>Bacteria</taxon>
        <taxon>Bacillati</taxon>
        <taxon>Bacillota</taxon>
        <taxon>Clostridia</taxon>
        <taxon>Eubacteriales</taxon>
        <taxon>Anaerotalea</taxon>
    </lineage>
</organism>
<gene>
    <name evidence="1" type="ORF">GXN74_01790</name>
</gene>
<name>A0A7X5KM12_9FIRM</name>
<keyword evidence="2" id="KW-1185">Reference proteome</keyword>
<proteinExistence type="predicted"/>
<dbReference type="AlphaFoldDB" id="A0A7X5KM12"/>